<dbReference type="EMBL" id="CAFBNE010000152">
    <property type="protein sequence ID" value="CAB4968062.1"/>
    <property type="molecule type" value="Genomic_DNA"/>
</dbReference>
<dbReference type="InterPro" id="IPR011010">
    <property type="entry name" value="DNA_brk_join_enz"/>
</dbReference>
<evidence type="ECO:0000313" key="6">
    <source>
        <dbReference type="EMBL" id="CAB4968062.1"/>
    </source>
</evidence>
<dbReference type="PANTHER" id="PTHR30349:SF41">
    <property type="entry name" value="INTEGRASE_RECOMBINASE PROTEIN MJ0367-RELATED"/>
    <property type="match status" value="1"/>
</dbReference>
<dbReference type="Pfam" id="PF14659">
    <property type="entry name" value="Phage_int_SAM_3"/>
    <property type="match status" value="1"/>
</dbReference>
<dbReference type="Pfam" id="PF00589">
    <property type="entry name" value="Phage_integrase"/>
    <property type="match status" value="1"/>
</dbReference>
<dbReference type="InterPro" id="IPR004107">
    <property type="entry name" value="Integrase_SAM-like_N"/>
</dbReference>
<dbReference type="InterPro" id="IPR050090">
    <property type="entry name" value="Tyrosine_recombinase_XerCD"/>
</dbReference>
<dbReference type="InterPro" id="IPR013762">
    <property type="entry name" value="Integrase-like_cat_sf"/>
</dbReference>
<dbReference type="SUPFAM" id="SSF56349">
    <property type="entry name" value="DNA breaking-rejoining enzymes"/>
    <property type="match status" value="1"/>
</dbReference>
<gene>
    <name evidence="6" type="ORF">UFOPK3772_03063</name>
</gene>
<keyword evidence="1" id="KW-0229">DNA integration</keyword>
<name>A0A6J7LLG2_9ZZZZ</name>
<evidence type="ECO:0000256" key="2">
    <source>
        <dbReference type="ARBA" id="ARBA00023125"/>
    </source>
</evidence>
<sequence length="382" mass="43054">MGMSTARRKAKRIDHSGSAYFVPSENRWRAQFRDATGKLRHLSAKTEQDVTARLDRAIGERDKGVLGLAPTQIPTLGEYLDYWLLGKYDLKPKTVLRYRVAIDRSIKPHLGQVRLDQLRASMFEALYGRLLHDNGLAASTVKHVHATLASALNQAFNHGILPTPLMNKVKAPKVPEVRREIIDAATIKRLLDEAKDRGTRVYVRWRLAILWALRQGEALGLRWCDIDLDTGVIHIRQQMQYFSGEGMKAGPPKADSSVRRFNADAQTLAALRTLRREQVEQKIAASQWEDHDLVFCTDTGRPIDSANDRRQFKRLLKACAGADFRVHDARHTAITNMVMDAIPVPTIQRIAGHSDFRTTMTYVHLTDEAYEAAATSVGRRSG</sequence>
<evidence type="ECO:0000256" key="3">
    <source>
        <dbReference type="ARBA" id="ARBA00023172"/>
    </source>
</evidence>
<evidence type="ECO:0000259" key="5">
    <source>
        <dbReference type="PROSITE" id="PS51900"/>
    </source>
</evidence>
<feature type="domain" description="Core-binding (CB)" evidence="5">
    <location>
        <begin position="70"/>
        <end position="156"/>
    </location>
</feature>
<keyword evidence="2" id="KW-0238">DNA-binding</keyword>
<organism evidence="6">
    <name type="scientific">freshwater metagenome</name>
    <dbReference type="NCBI Taxonomy" id="449393"/>
    <lineage>
        <taxon>unclassified sequences</taxon>
        <taxon>metagenomes</taxon>
        <taxon>ecological metagenomes</taxon>
    </lineage>
</organism>
<dbReference type="GO" id="GO:0015074">
    <property type="term" value="P:DNA integration"/>
    <property type="evidence" value="ECO:0007669"/>
    <property type="project" value="UniProtKB-KW"/>
</dbReference>
<dbReference type="GO" id="GO:0006310">
    <property type="term" value="P:DNA recombination"/>
    <property type="evidence" value="ECO:0007669"/>
    <property type="project" value="UniProtKB-KW"/>
</dbReference>
<dbReference type="GO" id="GO:0003677">
    <property type="term" value="F:DNA binding"/>
    <property type="evidence" value="ECO:0007669"/>
    <property type="project" value="UniProtKB-KW"/>
</dbReference>
<evidence type="ECO:0000259" key="4">
    <source>
        <dbReference type="PROSITE" id="PS51898"/>
    </source>
</evidence>
<dbReference type="CDD" id="cd01189">
    <property type="entry name" value="INT_ICEBs1_C_like"/>
    <property type="match status" value="1"/>
</dbReference>
<reference evidence="6" key="1">
    <citation type="submission" date="2020-05" db="EMBL/GenBank/DDBJ databases">
        <authorList>
            <person name="Chiriac C."/>
            <person name="Salcher M."/>
            <person name="Ghai R."/>
            <person name="Kavagutti S V."/>
        </authorList>
    </citation>
    <scope>NUCLEOTIDE SEQUENCE</scope>
</reference>
<dbReference type="InterPro" id="IPR002104">
    <property type="entry name" value="Integrase_catalytic"/>
</dbReference>
<protein>
    <submittedName>
        <fullName evidence="6">Unannotated protein</fullName>
    </submittedName>
</protein>
<dbReference type="Gene3D" id="1.10.443.10">
    <property type="entry name" value="Intergrase catalytic core"/>
    <property type="match status" value="1"/>
</dbReference>
<dbReference type="PANTHER" id="PTHR30349">
    <property type="entry name" value="PHAGE INTEGRASE-RELATED"/>
    <property type="match status" value="1"/>
</dbReference>
<accession>A0A6J7LLG2</accession>
<evidence type="ECO:0000256" key="1">
    <source>
        <dbReference type="ARBA" id="ARBA00022908"/>
    </source>
</evidence>
<proteinExistence type="predicted"/>
<feature type="domain" description="Tyr recombinase" evidence="4">
    <location>
        <begin position="177"/>
        <end position="375"/>
    </location>
</feature>
<dbReference type="Gene3D" id="1.10.150.130">
    <property type="match status" value="1"/>
</dbReference>
<dbReference type="InterPro" id="IPR010998">
    <property type="entry name" value="Integrase_recombinase_N"/>
</dbReference>
<dbReference type="InterPro" id="IPR044068">
    <property type="entry name" value="CB"/>
</dbReference>
<dbReference type="AlphaFoldDB" id="A0A6J7LLG2"/>
<dbReference type="PROSITE" id="PS51900">
    <property type="entry name" value="CB"/>
    <property type="match status" value="1"/>
</dbReference>
<keyword evidence="3" id="KW-0233">DNA recombination</keyword>
<dbReference type="PROSITE" id="PS51898">
    <property type="entry name" value="TYR_RECOMBINASE"/>
    <property type="match status" value="1"/>
</dbReference>